<reference evidence="1" key="1">
    <citation type="submission" date="2023-10" db="EMBL/GenBank/DDBJ databases">
        <authorList>
            <person name="Chen Y."/>
            <person name="Shah S."/>
            <person name="Dougan E. K."/>
            <person name="Thang M."/>
            <person name="Chan C."/>
        </authorList>
    </citation>
    <scope>NUCLEOTIDE SEQUENCE [LARGE SCALE GENOMIC DNA]</scope>
</reference>
<accession>A0ABN9XCS4</accession>
<name>A0ABN9XCS4_9DINO</name>
<keyword evidence="2" id="KW-1185">Reference proteome</keyword>
<dbReference type="Proteomes" id="UP001189429">
    <property type="component" value="Unassembled WGS sequence"/>
</dbReference>
<dbReference type="EMBL" id="CAUYUJ010020065">
    <property type="protein sequence ID" value="CAK0895625.1"/>
    <property type="molecule type" value="Genomic_DNA"/>
</dbReference>
<evidence type="ECO:0000313" key="2">
    <source>
        <dbReference type="Proteomes" id="UP001189429"/>
    </source>
</evidence>
<sequence>MVSVDRALVGEDPAAGPLPLANEVHAKVVLHDSLGIIPQDSAPFMVWRDRTQLPWDDEEAQGLLELDDTAQGGILNSASWLGLQPGGQHLRPAGNGRVLLLWEHLHRHVALPAEPAMPLAAGHVLDM</sequence>
<gene>
    <name evidence="1" type="ORF">PCOR1329_LOCUS74320</name>
</gene>
<protein>
    <submittedName>
        <fullName evidence="1">Uncharacterized protein</fullName>
    </submittedName>
</protein>
<comment type="caution">
    <text evidence="1">The sequence shown here is derived from an EMBL/GenBank/DDBJ whole genome shotgun (WGS) entry which is preliminary data.</text>
</comment>
<evidence type="ECO:0000313" key="1">
    <source>
        <dbReference type="EMBL" id="CAK0895625.1"/>
    </source>
</evidence>
<proteinExistence type="predicted"/>
<organism evidence="1 2">
    <name type="scientific">Prorocentrum cordatum</name>
    <dbReference type="NCBI Taxonomy" id="2364126"/>
    <lineage>
        <taxon>Eukaryota</taxon>
        <taxon>Sar</taxon>
        <taxon>Alveolata</taxon>
        <taxon>Dinophyceae</taxon>
        <taxon>Prorocentrales</taxon>
        <taxon>Prorocentraceae</taxon>
        <taxon>Prorocentrum</taxon>
    </lineage>
</organism>